<dbReference type="EMBL" id="PXOG01000205">
    <property type="protein sequence ID" value="RGP67474.1"/>
    <property type="molecule type" value="Genomic_DNA"/>
</dbReference>
<dbReference type="OrthoDB" id="4788795at2759"/>
<name>A0A395S519_9HYPO</name>
<organism evidence="1 2">
    <name type="scientific">Fusarium longipes</name>
    <dbReference type="NCBI Taxonomy" id="694270"/>
    <lineage>
        <taxon>Eukaryota</taxon>
        <taxon>Fungi</taxon>
        <taxon>Dikarya</taxon>
        <taxon>Ascomycota</taxon>
        <taxon>Pezizomycotina</taxon>
        <taxon>Sordariomycetes</taxon>
        <taxon>Hypocreomycetidae</taxon>
        <taxon>Hypocreales</taxon>
        <taxon>Nectriaceae</taxon>
        <taxon>Fusarium</taxon>
    </lineage>
</organism>
<evidence type="ECO:0000313" key="1">
    <source>
        <dbReference type="EMBL" id="RGP67474.1"/>
    </source>
</evidence>
<accession>A0A395S519</accession>
<proteinExistence type="predicted"/>
<evidence type="ECO:0000313" key="2">
    <source>
        <dbReference type="Proteomes" id="UP000266234"/>
    </source>
</evidence>
<dbReference type="AlphaFoldDB" id="A0A395S519"/>
<gene>
    <name evidence="1" type="ORF">FLONG3_8495</name>
</gene>
<dbReference type="Proteomes" id="UP000266234">
    <property type="component" value="Unassembled WGS sequence"/>
</dbReference>
<reference evidence="1 2" key="1">
    <citation type="journal article" date="2018" name="PLoS Pathog.">
        <title>Evolution of structural diversity of trichothecenes, a family of toxins produced by plant pathogenic and entomopathogenic fungi.</title>
        <authorList>
            <person name="Proctor R.H."/>
            <person name="McCormick S.P."/>
            <person name="Kim H.S."/>
            <person name="Cardoza R.E."/>
            <person name="Stanley A.M."/>
            <person name="Lindo L."/>
            <person name="Kelly A."/>
            <person name="Brown D.W."/>
            <person name="Lee T."/>
            <person name="Vaughan M.M."/>
            <person name="Alexander N.J."/>
            <person name="Busman M."/>
            <person name="Gutierrez S."/>
        </authorList>
    </citation>
    <scope>NUCLEOTIDE SEQUENCE [LARGE SCALE GENOMIC DNA]</scope>
    <source>
        <strain evidence="1 2">NRRL 20695</strain>
    </source>
</reference>
<protein>
    <submittedName>
        <fullName evidence="1">Uncharacterized protein</fullName>
    </submittedName>
</protein>
<keyword evidence="2" id="KW-1185">Reference proteome</keyword>
<comment type="caution">
    <text evidence="1">The sequence shown here is derived from an EMBL/GenBank/DDBJ whole genome shotgun (WGS) entry which is preliminary data.</text>
</comment>
<sequence length="155" mass="16696">MSPVETQQFTTVLSHSTIYKTRATNFYISLFVISSTNNTTMKTSIFTSAAAAVLGFASSAVANHCSWEFFEGPIAKKWLVIASGVDDIPGRCGGFWDNMNNKNFHGACVLSETNCGKDGNGDMVINFNSGSGCNGGHVESAWWEATRNQFGAINC</sequence>